<evidence type="ECO:0000313" key="3">
    <source>
        <dbReference type="Proteomes" id="UP000325577"/>
    </source>
</evidence>
<dbReference type="AlphaFoldDB" id="A0A5J5BAT7"/>
<reference evidence="2 3" key="1">
    <citation type="submission" date="2019-09" db="EMBL/GenBank/DDBJ databases">
        <title>A chromosome-level genome assembly of the Chinese tupelo Nyssa sinensis.</title>
        <authorList>
            <person name="Yang X."/>
            <person name="Kang M."/>
            <person name="Yang Y."/>
            <person name="Xiong H."/>
            <person name="Wang M."/>
            <person name="Zhang Z."/>
            <person name="Wang Z."/>
            <person name="Wu H."/>
            <person name="Ma T."/>
            <person name="Liu J."/>
            <person name="Xi Z."/>
        </authorList>
    </citation>
    <scope>NUCLEOTIDE SEQUENCE [LARGE SCALE GENOMIC DNA]</scope>
    <source>
        <strain evidence="2">J267</strain>
        <tissue evidence="2">Leaf</tissue>
    </source>
</reference>
<feature type="region of interest" description="Disordered" evidence="1">
    <location>
        <begin position="175"/>
        <end position="194"/>
    </location>
</feature>
<accession>A0A5J5BAT7</accession>
<proteinExistence type="predicted"/>
<name>A0A5J5BAT7_9ASTE</name>
<dbReference type="EMBL" id="CM018037">
    <property type="protein sequence ID" value="KAA8538877.1"/>
    <property type="molecule type" value="Genomic_DNA"/>
</dbReference>
<evidence type="ECO:0000256" key="1">
    <source>
        <dbReference type="SAM" id="MobiDB-lite"/>
    </source>
</evidence>
<sequence length="194" mass="21145">MPTLIVKTLGIPQVDQPRFPYAPGTAPKREILARVLCRDRSKVFRVIGVFLSQGLLSNDYQFLNPMASYDLSLVSHTNTLTESHFTLLYAIATGVPIDGAYVIFSTIDGVTSGQCTTVLFFGNVITRICVGQGVPIYTSDMELSTQHAHIQVIHECQDQFAASLSTMATDLHSLIPDDDVDGDNGDFTPDTSTT</sequence>
<keyword evidence="3" id="KW-1185">Reference proteome</keyword>
<protein>
    <submittedName>
        <fullName evidence="2">Uncharacterized protein</fullName>
    </submittedName>
</protein>
<dbReference type="OrthoDB" id="1559178at2759"/>
<gene>
    <name evidence="2" type="ORF">F0562_025569</name>
</gene>
<dbReference type="Proteomes" id="UP000325577">
    <property type="component" value="Linkage Group LG14"/>
</dbReference>
<evidence type="ECO:0000313" key="2">
    <source>
        <dbReference type="EMBL" id="KAA8538877.1"/>
    </source>
</evidence>
<organism evidence="2 3">
    <name type="scientific">Nyssa sinensis</name>
    <dbReference type="NCBI Taxonomy" id="561372"/>
    <lineage>
        <taxon>Eukaryota</taxon>
        <taxon>Viridiplantae</taxon>
        <taxon>Streptophyta</taxon>
        <taxon>Embryophyta</taxon>
        <taxon>Tracheophyta</taxon>
        <taxon>Spermatophyta</taxon>
        <taxon>Magnoliopsida</taxon>
        <taxon>eudicotyledons</taxon>
        <taxon>Gunneridae</taxon>
        <taxon>Pentapetalae</taxon>
        <taxon>asterids</taxon>
        <taxon>Cornales</taxon>
        <taxon>Nyssaceae</taxon>
        <taxon>Nyssa</taxon>
    </lineage>
</organism>